<sequence>MERKGIEFKQDVLKQVLTGAMDKKKARTLLTCCPRTLQNYLAEAL</sequence>
<evidence type="ECO:0000313" key="2">
    <source>
        <dbReference type="Proteomes" id="UP000034504"/>
    </source>
</evidence>
<feature type="non-terminal residue" evidence="1">
    <location>
        <position position="45"/>
    </location>
</feature>
<dbReference type="AlphaFoldDB" id="A0A0G1KMP3"/>
<accession>A0A0G1KMP3</accession>
<dbReference type="Proteomes" id="UP000034504">
    <property type="component" value="Unassembled WGS sequence"/>
</dbReference>
<comment type="caution">
    <text evidence="1">The sequence shown here is derived from an EMBL/GenBank/DDBJ whole genome shotgun (WGS) entry which is preliminary data.</text>
</comment>
<gene>
    <name evidence="1" type="ORF">UW82_C0010G0016</name>
</gene>
<proteinExistence type="predicted"/>
<protein>
    <recommendedName>
        <fullName evidence="3">Transposase</fullName>
    </recommendedName>
</protein>
<reference evidence="1 2" key="1">
    <citation type="journal article" date="2015" name="Nature">
        <title>rRNA introns, odd ribosomes, and small enigmatic genomes across a large radiation of phyla.</title>
        <authorList>
            <person name="Brown C.T."/>
            <person name="Hug L.A."/>
            <person name="Thomas B.C."/>
            <person name="Sharon I."/>
            <person name="Castelle C.J."/>
            <person name="Singh A."/>
            <person name="Wilkins M.J."/>
            <person name="Williams K.H."/>
            <person name="Banfield J.F."/>
        </authorList>
    </citation>
    <scope>NUCLEOTIDE SEQUENCE [LARGE SCALE GENOMIC DNA]</scope>
</reference>
<evidence type="ECO:0000313" key="1">
    <source>
        <dbReference type="EMBL" id="KKT84803.1"/>
    </source>
</evidence>
<name>A0A0G1KMP3_UNCKA</name>
<evidence type="ECO:0008006" key="3">
    <source>
        <dbReference type="Google" id="ProtNLM"/>
    </source>
</evidence>
<dbReference type="EMBL" id="LCJU01000010">
    <property type="protein sequence ID" value="KKT84803.1"/>
    <property type="molecule type" value="Genomic_DNA"/>
</dbReference>
<organism evidence="1 2">
    <name type="scientific">candidate division WWE3 bacterium GW2011_GWC2_44_9</name>
    <dbReference type="NCBI Taxonomy" id="1619125"/>
    <lineage>
        <taxon>Bacteria</taxon>
        <taxon>Katanobacteria</taxon>
    </lineage>
</organism>